<reference evidence="1" key="1">
    <citation type="submission" date="2020-10" db="EMBL/GenBank/DDBJ databases">
        <title>Ca. Dormibacterota MAGs.</title>
        <authorList>
            <person name="Montgomery K."/>
        </authorList>
    </citation>
    <scope>NUCLEOTIDE SEQUENCE [LARGE SCALE GENOMIC DNA]</scope>
    <source>
        <strain evidence="1">SC8812_S17_10</strain>
    </source>
</reference>
<dbReference type="Proteomes" id="UP000612893">
    <property type="component" value="Unassembled WGS sequence"/>
</dbReference>
<dbReference type="Gene3D" id="3.10.450.50">
    <property type="match status" value="1"/>
</dbReference>
<dbReference type="SUPFAM" id="SSF54427">
    <property type="entry name" value="NTF2-like"/>
    <property type="match status" value="1"/>
</dbReference>
<proteinExistence type="predicted"/>
<keyword evidence="2" id="KW-1185">Reference proteome</keyword>
<dbReference type="InterPro" id="IPR032710">
    <property type="entry name" value="NTF2-like_dom_sf"/>
</dbReference>
<name>A0A934NC22_9BACT</name>
<dbReference type="AlphaFoldDB" id="A0A934NC22"/>
<organism evidence="1 2">
    <name type="scientific">Candidatus Nephthysia bennettiae</name>
    <dbReference type="NCBI Taxonomy" id="3127016"/>
    <lineage>
        <taxon>Bacteria</taxon>
        <taxon>Bacillati</taxon>
        <taxon>Candidatus Dormiibacterota</taxon>
        <taxon>Candidatus Dormibacteria</taxon>
        <taxon>Candidatus Dormibacterales</taxon>
        <taxon>Candidatus Dormibacteraceae</taxon>
        <taxon>Candidatus Nephthysia</taxon>
    </lineage>
</organism>
<accession>A0A934NC22</accession>
<dbReference type="GO" id="GO:0030638">
    <property type="term" value="P:polyketide metabolic process"/>
    <property type="evidence" value="ECO:0007669"/>
    <property type="project" value="InterPro"/>
</dbReference>
<sequence length="138" mass="15261">MEEARNITVRSCEVFNDHDERPPNVAEFTFEAPGGVRLEGREPAASYDKARLKGFPNARRTVQNEVVSGPWVVQECTVEGRHSDPLDGPAGIISATGREVVVKCVHIGRYENGFATDVKLYYDQIDLLTQLGLMSEPA</sequence>
<dbReference type="EMBL" id="JAEKNR010000028">
    <property type="protein sequence ID" value="MBJ7596917.1"/>
    <property type="molecule type" value="Genomic_DNA"/>
</dbReference>
<evidence type="ECO:0000313" key="1">
    <source>
        <dbReference type="EMBL" id="MBJ7596917.1"/>
    </source>
</evidence>
<gene>
    <name evidence="1" type="ORF">JF922_02360</name>
</gene>
<evidence type="ECO:0000313" key="2">
    <source>
        <dbReference type="Proteomes" id="UP000612893"/>
    </source>
</evidence>
<dbReference type="RefSeq" id="WP_338198748.1">
    <property type="nucleotide sequence ID" value="NZ_JAEKNR010000028.1"/>
</dbReference>
<dbReference type="Pfam" id="PF07366">
    <property type="entry name" value="SnoaL"/>
    <property type="match status" value="1"/>
</dbReference>
<comment type="caution">
    <text evidence="1">The sequence shown here is derived from an EMBL/GenBank/DDBJ whole genome shotgun (WGS) entry which is preliminary data.</text>
</comment>
<protein>
    <submittedName>
        <fullName evidence="1">Ester cyclase</fullName>
    </submittedName>
</protein>
<dbReference type="InterPro" id="IPR009959">
    <property type="entry name" value="Cyclase_SnoaL-like"/>
</dbReference>